<dbReference type="AlphaFoldDB" id="A0A9P6WS81"/>
<reference evidence="2" key="1">
    <citation type="journal article" date="2020" name="Microb. Genom.">
        <title>Genetic diversity of clinical and environmental Mucorales isolates obtained from an investigation of mucormycosis cases among solid organ transplant recipients.</title>
        <authorList>
            <person name="Nguyen M.H."/>
            <person name="Kaul D."/>
            <person name="Muto C."/>
            <person name="Cheng S.J."/>
            <person name="Richter R.A."/>
            <person name="Bruno V.M."/>
            <person name="Liu G."/>
            <person name="Beyhan S."/>
            <person name="Sundermann A.J."/>
            <person name="Mounaud S."/>
            <person name="Pasculle A.W."/>
            <person name="Nierman W.C."/>
            <person name="Driscoll E."/>
            <person name="Cumbie R."/>
            <person name="Clancy C.J."/>
            <person name="Dupont C.L."/>
        </authorList>
    </citation>
    <scope>NUCLEOTIDE SEQUENCE</scope>
    <source>
        <strain evidence="2">GL11</strain>
    </source>
</reference>
<comment type="caution">
    <text evidence="2">The sequence shown here is derived from an EMBL/GenBank/DDBJ whole genome shotgun (WGS) entry which is preliminary data.</text>
</comment>
<feature type="region of interest" description="Disordered" evidence="1">
    <location>
        <begin position="1"/>
        <end position="23"/>
    </location>
</feature>
<evidence type="ECO:0000313" key="3">
    <source>
        <dbReference type="Proteomes" id="UP000716291"/>
    </source>
</evidence>
<dbReference type="EMBL" id="JAANQT010011032">
    <property type="protein sequence ID" value="KAG1274619.1"/>
    <property type="molecule type" value="Genomic_DNA"/>
</dbReference>
<protein>
    <submittedName>
        <fullName evidence="2">Uncharacterized protein</fullName>
    </submittedName>
</protein>
<name>A0A9P6WS81_RHIOR</name>
<gene>
    <name evidence="2" type="ORF">G6F64_015087</name>
</gene>
<keyword evidence="3" id="KW-1185">Reference proteome</keyword>
<dbReference type="Proteomes" id="UP000716291">
    <property type="component" value="Unassembled WGS sequence"/>
</dbReference>
<evidence type="ECO:0000256" key="1">
    <source>
        <dbReference type="SAM" id="MobiDB-lite"/>
    </source>
</evidence>
<sequence>MAGSRRAAQHQDPFGAGRHQGVHGRRCVPDIDVAVGVPLRQAQVFDDQQVGLRQHQFQRGGQQVVGIVLVGGVRWQGGALAQVQHQRHLAVVRGDLGGNACRFSGV</sequence>
<accession>A0A9P6WS81</accession>
<proteinExistence type="predicted"/>
<organism evidence="2 3">
    <name type="scientific">Rhizopus oryzae</name>
    <name type="common">Mucormycosis agent</name>
    <name type="synonym">Rhizopus arrhizus var. delemar</name>
    <dbReference type="NCBI Taxonomy" id="64495"/>
    <lineage>
        <taxon>Eukaryota</taxon>
        <taxon>Fungi</taxon>
        <taxon>Fungi incertae sedis</taxon>
        <taxon>Mucoromycota</taxon>
        <taxon>Mucoromycotina</taxon>
        <taxon>Mucoromycetes</taxon>
        <taxon>Mucorales</taxon>
        <taxon>Mucorineae</taxon>
        <taxon>Rhizopodaceae</taxon>
        <taxon>Rhizopus</taxon>
    </lineage>
</organism>
<evidence type="ECO:0000313" key="2">
    <source>
        <dbReference type="EMBL" id="KAG1274619.1"/>
    </source>
</evidence>